<sequence length="350" mass="39174">MRKSIFTILQYSFFLGLGILFVWLSIRKIDHLQWLQIKDALQRARHWLIFPVFILLLLSHYFRALRWKILMEPMGYHPSTFNTFAAVMIGYLVNAGVPRLGEVVKCTLLSRYENVRADRLVGTIVMERAVDLVSLIIVFVLALIFQGHVIGGYVSHSFGKFFTDKTGHASIQKIVIVLAVIITIVGVLFFLLRRFGHIDAVAKIKHVIRGILHGLSSIKFIKHKGIFLFYSVLIWSLYLASTTIGIYALQETAHLGIGGGLTTLAVGSVGMVLTPGGIGAYPLLVAKLMGLYGLNEDTIGNALGWLLWSVQTIIIIGAGVIFSGLFSYHNKRKQNIESRQQYTEQNIDIT</sequence>
<dbReference type="InterPro" id="IPR022791">
    <property type="entry name" value="L-PG_synthase/AglD"/>
</dbReference>
<evidence type="ECO:0000256" key="1">
    <source>
        <dbReference type="ARBA" id="ARBA00004651"/>
    </source>
</evidence>
<dbReference type="GO" id="GO:0005886">
    <property type="term" value="C:plasma membrane"/>
    <property type="evidence" value="ECO:0007669"/>
    <property type="project" value="UniProtKB-SubCell"/>
</dbReference>
<keyword evidence="2" id="KW-1003">Cell membrane</keyword>
<evidence type="ECO:0000256" key="5">
    <source>
        <dbReference type="ARBA" id="ARBA00023136"/>
    </source>
</evidence>
<feature type="transmembrane region" description="Helical" evidence="6">
    <location>
        <begin position="305"/>
        <end position="328"/>
    </location>
</feature>
<evidence type="ECO:0000256" key="4">
    <source>
        <dbReference type="ARBA" id="ARBA00022989"/>
    </source>
</evidence>
<evidence type="ECO:0000256" key="2">
    <source>
        <dbReference type="ARBA" id="ARBA00022475"/>
    </source>
</evidence>
<dbReference type="AlphaFoldDB" id="A0A1M4XG30"/>
<feature type="transmembrane region" description="Helical" evidence="6">
    <location>
        <begin position="174"/>
        <end position="192"/>
    </location>
</feature>
<feature type="transmembrane region" description="Helical" evidence="6">
    <location>
        <begin position="261"/>
        <end position="285"/>
    </location>
</feature>
<dbReference type="Proteomes" id="UP000184048">
    <property type="component" value="Unassembled WGS sequence"/>
</dbReference>
<evidence type="ECO:0000313" key="8">
    <source>
        <dbReference type="Proteomes" id="UP000184048"/>
    </source>
</evidence>
<evidence type="ECO:0000256" key="6">
    <source>
        <dbReference type="SAM" id="Phobius"/>
    </source>
</evidence>
<keyword evidence="4 6" id="KW-1133">Transmembrane helix</keyword>
<feature type="transmembrane region" description="Helical" evidence="6">
    <location>
        <begin position="84"/>
        <end position="108"/>
    </location>
</feature>
<name>A0A1M4XG30_9BACT</name>
<feature type="transmembrane region" description="Helical" evidence="6">
    <location>
        <begin position="227"/>
        <end position="249"/>
    </location>
</feature>
<feature type="transmembrane region" description="Helical" evidence="6">
    <location>
        <begin position="47"/>
        <end position="64"/>
    </location>
</feature>
<dbReference type="OrthoDB" id="9812094at2"/>
<comment type="subcellular location">
    <subcellularLocation>
        <location evidence="1">Cell membrane</location>
        <topology evidence="1">Multi-pass membrane protein</topology>
    </subcellularLocation>
</comment>
<gene>
    <name evidence="7" type="ORF">SAMN02745131_01457</name>
</gene>
<dbReference type="PANTHER" id="PTHR39087">
    <property type="entry name" value="UPF0104 MEMBRANE PROTEIN MJ1595"/>
    <property type="match status" value="1"/>
</dbReference>
<feature type="transmembrane region" description="Helical" evidence="6">
    <location>
        <begin position="6"/>
        <end position="26"/>
    </location>
</feature>
<dbReference type="Pfam" id="PF03706">
    <property type="entry name" value="LPG_synthase_TM"/>
    <property type="match status" value="1"/>
</dbReference>
<keyword evidence="8" id="KW-1185">Reference proteome</keyword>
<protein>
    <recommendedName>
        <fullName evidence="9">Lysylphosphatidylglycerol synthase TM region</fullName>
    </recommendedName>
</protein>
<evidence type="ECO:0000313" key="7">
    <source>
        <dbReference type="EMBL" id="SHE92381.1"/>
    </source>
</evidence>
<organism evidence="7 8">
    <name type="scientific">Flavisolibacter ginsengisoli DSM 18119</name>
    <dbReference type="NCBI Taxonomy" id="1121884"/>
    <lineage>
        <taxon>Bacteria</taxon>
        <taxon>Pseudomonadati</taxon>
        <taxon>Bacteroidota</taxon>
        <taxon>Chitinophagia</taxon>
        <taxon>Chitinophagales</taxon>
        <taxon>Chitinophagaceae</taxon>
        <taxon>Flavisolibacter</taxon>
    </lineage>
</organism>
<dbReference type="PANTHER" id="PTHR39087:SF2">
    <property type="entry name" value="UPF0104 MEMBRANE PROTEIN MJ1595"/>
    <property type="match status" value="1"/>
</dbReference>
<accession>A0A1M4XG30</accession>
<proteinExistence type="predicted"/>
<reference evidence="7 8" key="1">
    <citation type="submission" date="2016-11" db="EMBL/GenBank/DDBJ databases">
        <authorList>
            <person name="Jaros S."/>
            <person name="Januszkiewicz K."/>
            <person name="Wedrychowicz H."/>
        </authorList>
    </citation>
    <scope>NUCLEOTIDE SEQUENCE [LARGE SCALE GENOMIC DNA]</scope>
    <source>
        <strain evidence="7 8">DSM 18119</strain>
    </source>
</reference>
<keyword evidence="3 6" id="KW-0812">Transmembrane</keyword>
<evidence type="ECO:0008006" key="9">
    <source>
        <dbReference type="Google" id="ProtNLM"/>
    </source>
</evidence>
<feature type="transmembrane region" description="Helical" evidence="6">
    <location>
        <begin position="129"/>
        <end position="154"/>
    </location>
</feature>
<dbReference type="RefSeq" id="WP_072834657.1">
    <property type="nucleotide sequence ID" value="NZ_FQUU01000004.1"/>
</dbReference>
<dbReference type="EMBL" id="FQUU01000004">
    <property type="protein sequence ID" value="SHE92381.1"/>
    <property type="molecule type" value="Genomic_DNA"/>
</dbReference>
<dbReference type="STRING" id="1121884.SAMN02745131_01457"/>
<evidence type="ECO:0000256" key="3">
    <source>
        <dbReference type="ARBA" id="ARBA00022692"/>
    </source>
</evidence>
<keyword evidence="5 6" id="KW-0472">Membrane</keyword>